<dbReference type="Gene3D" id="3.30.420.40">
    <property type="match status" value="1"/>
</dbReference>
<dbReference type="AlphaFoldDB" id="A0A660S693"/>
<feature type="domain" description="PNPLA" evidence="3">
    <location>
        <begin position="1"/>
        <end position="58"/>
    </location>
</feature>
<dbReference type="Gene3D" id="3.40.1090.10">
    <property type="entry name" value="Cytosolic phospholipase A2 catalytic domain"/>
    <property type="match status" value="1"/>
</dbReference>
<protein>
    <recommendedName>
        <fullName evidence="3">PNPLA domain-containing protein</fullName>
    </recommendedName>
</protein>
<dbReference type="Pfam" id="PF02541">
    <property type="entry name" value="Ppx-GppA"/>
    <property type="match status" value="1"/>
</dbReference>
<comment type="caution">
    <text evidence="2">Lacks conserved residue(s) required for the propagation of feature annotation.</text>
</comment>
<comment type="caution">
    <text evidence="4">The sequence shown here is derived from an EMBL/GenBank/DDBJ whole genome shotgun (WGS) entry which is preliminary data.</text>
</comment>
<feature type="non-terminal residue" evidence="4">
    <location>
        <position position="1"/>
    </location>
</feature>
<dbReference type="InterPro" id="IPR043129">
    <property type="entry name" value="ATPase_NBD"/>
</dbReference>
<evidence type="ECO:0000313" key="4">
    <source>
        <dbReference type="EMBL" id="RKX65353.1"/>
    </source>
</evidence>
<dbReference type="Proteomes" id="UP000282321">
    <property type="component" value="Unassembled WGS sequence"/>
</dbReference>
<dbReference type="PROSITE" id="PS51635">
    <property type="entry name" value="PNPLA"/>
    <property type="match status" value="1"/>
</dbReference>
<dbReference type="PANTHER" id="PTHR30005">
    <property type="entry name" value="EXOPOLYPHOSPHATASE"/>
    <property type="match status" value="1"/>
</dbReference>
<accession>A0A660S693</accession>
<sequence length="463" mass="52191">TVAVDLISGKTHIFRDDNSKIAVKSSIAIPGAITPVKYKNMLLVDGGVSSIVPVKEAKSIGAKRIVAFDVSRKGDAKEKFENAIDVMFRVDGIRGELLKQYQLSRADKVIRLGHYEIKSNEYSAIDKLISMGEELAEENINEIKEIFSAGMIKRIFSSGKRAAAGTLFASLDFGSNTIIVSVYEKDSSECVKEEIIHHDLMFETDEGILKEEGINKLKKYILYVKNTLNKMKVDSYKIIGTAQFRGLKNVPEIQQLFISILGKPMMILSPGDEAHLTFLGNTFGRDLKDGSIAILDVGGGSTEFIIQISPIRKYIENIPIGSKRLMMVCEKENLHTEEEIRKKAREYLKYYGNTRNLKLIISGGTITTIAGTFQKMEKYDKKNIDNMIIQREEIDRYISKYAGKNTEEIKTSLNYDKERASHIVFGLIIISEIMHMYNVDDLTISTDGIRRGMFLFSNRPTYL</sequence>
<name>A0A660S693_UNCT6</name>
<evidence type="ECO:0000256" key="1">
    <source>
        <dbReference type="ARBA" id="ARBA00023098"/>
    </source>
</evidence>
<evidence type="ECO:0000256" key="2">
    <source>
        <dbReference type="PROSITE-ProRule" id="PRU01161"/>
    </source>
</evidence>
<reference evidence="4 5" key="1">
    <citation type="submission" date="2018-06" db="EMBL/GenBank/DDBJ databases">
        <title>Extensive metabolic versatility and redundancy in microbially diverse, dynamic hydrothermal sediments.</title>
        <authorList>
            <person name="Dombrowski N."/>
            <person name="Teske A."/>
            <person name="Baker B.J."/>
        </authorList>
    </citation>
    <scope>NUCLEOTIDE SEQUENCE [LARGE SCALE GENOMIC DNA]</scope>
    <source>
        <strain evidence="4">B35_G9</strain>
    </source>
</reference>
<evidence type="ECO:0000313" key="5">
    <source>
        <dbReference type="Proteomes" id="UP000282321"/>
    </source>
</evidence>
<keyword evidence="1" id="KW-0443">Lipid metabolism</keyword>
<evidence type="ECO:0000259" key="3">
    <source>
        <dbReference type="PROSITE" id="PS51635"/>
    </source>
</evidence>
<dbReference type="InterPro" id="IPR050273">
    <property type="entry name" value="GppA/Ppx_hydrolase"/>
</dbReference>
<dbReference type="SUPFAM" id="SSF53067">
    <property type="entry name" value="Actin-like ATPase domain"/>
    <property type="match status" value="2"/>
</dbReference>
<dbReference type="InterPro" id="IPR016035">
    <property type="entry name" value="Acyl_Trfase/lysoPLipase"/>
</dbReference>
<organism evidence="4 5">
    <name type="scientific">candidate division TA06 bacterium</name>
    <dbReference type="NCBI Taxonomy" id="2250710"/>
    <lineage>
        <taxon>Bacteria</taxon>
        <taxon>Bacteria division TA06</taxon>
    </lineage>
</organism>
<feature type="short sequence motif" description="DGA/G" evidence="2">
    <location>
        <begin position="45"/>
        <end position="47"/>
    </location>
</feature>
<dbReference type="SUPFAM" id="SSF52151">
    <property type="entry name" value="FabD/lysophospholipase-like"/>
    <property type="match status" value="1"/>
</dbReference>
<dbReference type="Gene3D" id="3.30.420.150">
    <property type="entry name" value="Exopolyphosphatase. Domain 2"/>
    <property type="match status" value="1"/>
</dbReference>
<proteinExistence type="predicted"/>
<dbReference type="EMBL" id="QNBC01000095">
    <property type="protein sequence ID" value="RKX65353.1"/>
    <property type="molecule type" value="Genomic_DNA"/>
</dbReference>
<dbReference type="GO" id="GO:0006629">
    <property type="term" value="P:lipid metabolic process"/>
    <property type="evidence" value="ECO:0007669"/>
    <property type="project" value="UniProtKB-KW"/>
</dbReference>
<dbReference type="InterPro" id="IPR003695">
    <property type="entry name" value="Ppx_GppA_N"/>
</dbReference>
<dbReference type="PANTHER" id="PTHR30005:SF0">
    <property type="entry name" value="RETROGRADE REGULATION PROTEIN 2"/>
    <property type="match status" value="1"/>
</dbReference>
<gene>
    <name evidence="4" type="ORF">DRP44_06515</name>
</gene>
<dbReference type="InterPro" id="IPR002641">
    <property type="entry name" value="PNPLA_dom"/>
</dbReference>